<evidence type="ECO:0000313" key="3">
    <source>
        <dbReference type="Proteomes" id="UP000284706"/>
    </source>
</evidence>
<keyword evidence="3" id="KW-1185">Reference proteome</keyword>
<feature type="region of interest" description="Disordered" evidence="1">
    <location>
        <begin position="81"/>
        <end position="115"/>
    </location>
</feature>
<gene>
    <name evidence="2" type="ORF">CVT26_001340</name>
</gene>
<dbReference type="AlphaFoldDB" id="A0A409YUN4"/>
<protein>
    <submittedName>
        <fullName evidence="2">Uncharacterized protein</fullName>
    </submittedName>
</protein>
<proteinExistence type="predicted"/>
<dbReference type="InParanoid" id="A0A409YUN4"/>
<feature type="region of interest" description="Disordered" evidence="1">
    <location>
        <begin position="1"/>
        <end position="61"/>
    </location>
</feature>
<name>A0A409YUN4_9AGAR</name>
<dbReference type="EMBL" id="NHYE01000251">
    <property type="protein sequence ID" value="PPR06735.1"/>
    <property type="molecule type" value="Genomic_DNA"/>
</dbReference>
<sequence>MENNEDRQRTAPRSNDAAKAKRRNKRRGRKSKPLCAPQSLTSRQDNLRNVVEDGPVQSDALEGERGMTGEAYLNNFLQSQISHLPTPPMPSNATNQPAPERHARPATPEAPTRPTAPVFGISTNDAPLSHEFYVDRDGVTRPVPRRPHAPAFGESTNTPQVKRDALVHPTPKKNIFFHFLRRLTPFKRRRDAVNNGEEPDSD</sequence>
<comment type="caution">
    <text evidence="2">The sequence shown here is derived from an EMBL/GenBank/DDBJ whole genome shotgun (WGS) entry which is preliminary data.</text>
</comment>
<evidence type="ECO:0000256" key="1">
    <source>
        <dbReference type="SAM" id="MobiDB-lite"/>
    </source>
</evidence>
<accession>A0A409YUN4</accession>
<feature type="compositionally biased region" description="Basic residues" evidence="1">
    <location>
        <begin position="20"/>
        <end position="32"/>
    </location>
</feature>
<reference evidence="2 3" key="1">
    <citation type="journal article" date="2018" name="Evol. Lett.">
        <title>Horizontal gene cluster transfer increased hallucinogenic mushroom diversity.</title>
        <authorList>
            <person name="Reynolds H.T."/>
            <person name="Vijayakumar V."/>
            <person name="Gluck-Thaler E."/>
            <person name="Korotkin H.B."/>
            <person name="Matheny P.B."/>
            <person name="Slot J.C."/>
        </authorList>
    </citation>
    <scope>NUCLEOTIDE SEQUENCE [LARGE SCALE GENOMIC DNA]</scope>
    <source>
        <strain evidence="2 3">SRW20</strain>
    </source>
</reference>
<dbReference type="Proteomes" id="UP000284706">
    <property type="component" value="Unassembled WGS sequence"/>
</dbReference>
<evidence type="ECO:0000313" key="2">
    <source>
        <dbReference type="EMBL" id="PPR06735.1"/>
    </source>
</evidence>
<organism evidence="2 3">
    <name type="scientific">Gymnopilus dilepis</name>
    <dbReference type="NCBI Taxonomy" id="231916"/>
    <lineage>
        <taxon>Eukaryota</taxon>
        <taxon>Fungi</taxon>
        <taxon>Dikarya</taxon>
        <taxon>Basidiomycota</taxon>
        <taxon>Agaricomycotina</taxon>
        <taxon>Agaricomycetes</taxon>
        <taxon>Agaricomycetidae</taxon>
        <taxon>Agaricales</taxon>
        <taxon>Agaricineae</taxon>
        <taxon>Hymenogastraceae</taxon>
        <taxon>Gymnopilus</taxon>
    </lineage>
</organism>
<feature type="compositionally biased region" description="Low complexity" evidence="1">
    <location>
        <begin position="105"/>
        <end position="115"/>
    </location>
</feature>